<sequence>MKMSDDQDPTYEVSIENFQLYYIYHDPDHDAAAVAAATTYRPDSEDWKSAVLRGPALPALGQAVAGAAGAVVSTISTYPLSLIVTRLQLQRQLKGMRALEKRRKEEGKGKGKWKGKRKDEDEDEDEDADVDYEDVDEGEYKGIIDAARKIYEREGGLRGLYAGLTHATGKAAVDSFVFFLAYSFLRQRRLRARGLRMHGSFLPVLDELAVGYVAEAFTKLLTMPISTVLTRKQVEGLASATAAAGKEKKSPTSSTRDIVSAIVAQKGLTGLWAGYSASLILSLNPALTFLLSQVFKFSLLPRDKRRRPPASATFLFAAISKVIASSLTYPFSMAKTRAQAATSASTSSSAARPPPTILHAIYAIARTEGLTALYAGLSGDVLRGFFSHGIAMLAKDTVYRLVVRTYYLLLMMLRRYPSPEELLARAKARTEEVAEEVRGGAGGLAGKVAGKMGDVKEAVVKGVGMAGGRDAGVTGKTVGGAEVAKRRVVEDVYEDSNATAEMVGEYVEDEAEEWRSMYRWFWDKGKS</sequence>
<keyword evidence="6" id="KW-0999">Mitochondrion inner membrane</keyword>
<protein>
    <submittedName>
        <fullName evidence="12">Mitochondrial carrier protein</fullName>
    </submittedName>
</protein>
<evidence type="ECO:0000256" key="5">
    <source>
        <dbReference type="ARBA" id="ARBA00022737"/>
    </source>
</evidence>
<feature type="repeat" description="Solcar" evidence="9">
    <location>
        <begin position="57"/>
        <end position="188"/>
    </location>
</feature>
<comment type="similarity">
    <text evidence="2 10">Belongs to the mitochondrial carrier (TC 2.A.29) family.</text>
</comment>
<gene>
    <name evidence="12" type="ORF">I7I52_00195</name>
</gene>
<dbReference type="OrthoDB" id="18574at2759"/>
<dbReference type="Gene3D" id="1.50.40.10">
    <property type="entry name" value="Mitochondrial carrier domain"/>
    <property type="match status" value="1"/>
</dbReference>
<feature type="repeat" description="Solcar" evidence="9">
    <location>
        <begin position="202"/>
        <end position="298"/>
    </location>
</feature>
<comment type="caution">
    <text evidence="12">The sequence shown here is derived from an EMBL/GenBank/DDBJ whole genome shotgun (WGS) entry which is preliminary data.</text>
</comment>
<dbReference type="AlphaFoldDB" id="A0A8H7Z788"/>
<keyword evidence="4 9" id="KW-0812">Transmembrane</keyword>
<evidence type="ECO:0000256" key="3">
    <source>
        <dbReference type="ARBA" id="ARBA00022448"/>
    </source>
</evidence>
<proteinExistence type="inferred from homology"/>
<evidence type="ECO:0000256" key="6">
    <source>
        <dbReference type="ARBA" id="ARBA00022792"/>
    </source>
</evidence>
<feature type="repeat" description="Solcar" evidence="9">
    <location>
        <begin position="312"/>
        <end position="401"/>
    </location>
</feature>
<dbReference type="Pfam" id="PF00153">
    <property type="entry name" value="Mito_carr"/>
    <property type="match status" value="4"/>
</dbReference>
<dbReference type="VEuPathDB" id="FungiDB:I7I52_00195"/>
<dbReference type="SUPFAM" id="SSF103506">
    <property type="entry name" value="Mitochondrial carrier"/>
    <property type="match status" value="1"/>
</dbReference>
<dbReference type="GO" id="GO:0015217">
    <property type="term" value="F:ADP transmembrane transporter activity"/>
    <property type="evidence" value="ECO:0007669"/>
    <property type="project" value="TreeGrafter"/>
</dbReference>
<reference evidence="12 13" key="1">
    <citation type="submission" date="2021-01" db="EMBL/GenBank/DDBJ databases">
        <title>Chromosome-level genome assembly of a human fungal pathogen reveals clustering of transcriptionally co-regulated genes.</title>
        <authorList>
            <person name="Voorhies M."/>
            <person name="Cohen S."/>
            <person name="Shea T.P."/>
            <person name="Petrus S."/>
            <person name="Munoz J.F."/>
            <person name="Poplawski S."/>
            <person name="Goldman W.E."/>
            <person name="Michael T."/>
            <person name="Cuomo C.A."/>
            <person name="Sil A."/>
            <person name="Beyhan S."/>
        </authorList>
    </citation>
    <scope>NUCLEOTIDE SEQUENCE [LARGE SCALE GENOMIC DNA]</scope>
    <source>
        <strain evidence="12 13">G184AR</strain>
    </source>
</reference>
<evidence type="ECO:0000256" key="8">
    <source>
        <dbReference type="ARBA" id="ARBA00023136"/>
    </source>
</evidence>
<keyword evidence="8 9" id="KW-0472">Membrane</keyword>
<dbReference type="Proteomes" id="UP000670092">
    <property type="component" value="Unassembled WGS sequence"/>
</dbReference>
<evidence type="ECO:0000256" key="4">
    <source>
        <dbReference type="ARBA" id="ARBA00022692"/>
    </source>
</evidence>
<dbReference type="GO" id="GO:0016020">
    <property type="term" value="C:membrane"/>
    <property type="evidence" value="ECO:0007669"/>
    <property type="project" value="UniProtKB-SubCell"/>
</dbReference>
<keyword evidence="3 10" id="KW-0813">Transport</keyword>
<evidence type="ECO:0000256" key="9">
    <source>
        <dbReference type="PROSITE-ProRule" id="PRU00282"/>
    </source>
</evidence>
<evidence type="ECO:0000256" key="1">
    <source>
        <dbReference type="ARBA" id="ARBA00004141"/>
    </source>
</evidence>
<keyword evidence="6" id="KW-0496">Mitochondrion</keyword>
<dbReference type="InterPro" id="IPR052217">
    <property type="entry name" value="Mito/Peroxisomal_Carrier"/>
</dbReference>
<dbReference type="InterPro" id="IPR018108">
    <property type="entry name" value="MCP_transmembrane"/>
</dbReference>
<feature type="compositionally biased region" description="Acidic residues" evidence="11">
    <location>
        <begin position="120"/>
        <end position="130"/>
    </location>
</feature>
<keyword evidence="5" id="KW-0677">Repeat</keyword>
<name>A0A8H7Z788_AJECA</name>
<dbReference type="EMBL" id="JAEVHI010000001">
    <property type="protein sequence ID" value="KAG5302520.1"/>
    <property type="molecule type" value="Genomic_DNA"/>
</dbReference>
<evidence type="ECO:0000313" key="13">
    <source>
        <dbReference type="Proteomes" id="UP000670092"/>
    </source>
</evidence>
<dbReference type="PANTHER" id="PTHR45939:SF2">
    <property type="entry name" value="CARRIER PROTEIN, PUTATIVE (AFU_ORTHOLOGUE AFUA_2G13870)-RELATED"/>
    <property type="match status" value="1"/>
</dbReference>
<feature type="compositionally biased region" description="Basic and acidic residues" evidence="11">
    <location>
        <begin position="100"/>
        <end position="109"/>
    </location>
</feature>
<organism evidence="12 13">
    <name type="scientific">Ajellomyces capsulatus</name>
    <name type="common">Darling's disease fungus</name>
    <name type="synonym">Histoplasma capsulatum</name>
    <dbReference type="NCBI Taxonomy" id="5037"/>
    <lineage>
        <taxon>Eukaryota</taxon>
        <taxon>Fungi</taxon>
        <taxon>Dikarya</taxon>
        <taxon>Ascomycota</taxon>
        <taxon>Pezizomycotina</taxon>
        <taxon>Eurotiomycetes</taxon>
        <taxon>Eurotiomycetidae</taxon>
        <taxon>Onygenales</taxon>
        <taxon>Ajellomycetaceae</taxon>
        <taxon>Histoplasma</taxon>
    </lineage>
</organism>
<evidence type="ECO:0000256" key="11">
    <source>
        <dbReference type="SAM" id="MobiDB-lite"/>
    </source>
</evidence>
<evidence type="ECO:0000256" key="2">
    <source>
        <dbReference type="ARBA" id="ARBA00006375"/>
    </source>
</evidence>
<feature type="region of interest" description="Disordered" evidence="11">
    <location>
        <begin position="100"/>
        <end position="130"/>
    </location>
</feature>
<evidence type="ECO:0000256" key="10">
    <source>
        <dbReference type="RuleBase" id="RU000488"/>
    </source>
</evidence>
<evidence type="ECO:0000256" key="7">
    <source>
        <dbReference type="ARBA" id="ARBA00022989"/>
    </source>
</evidence>
<comment type="subcellular location">
    <subcellularLocation>
        <location evidence="1">Membrane</location>
        <topology evidence="1">Multi-pass membrane protein</topology>
    </subcellularLocation>
</comment>
<evidence type="ECO:0000313" key="12">
    <source>
        <dbReference type="EMBL" id="KAG5302520.1"/>
    </source>
</evidence>
<dbReference type="InterPro" id="IPR023395">
    <property type="entry name" value="MCP_dom_sf"/>
</dbReference>
<dbReference type="PANTHER" id="PTHR45939">
    <property type="entry name" value="PEROXISOMAL MEMBRANE PROTEIN PMP34-RELATED"/>
    <property type="match status" value="1"/>
</dbReference>
<dbReference type="PROSITE" id="PS50920">
    <property type="entry name" value="SOLCAR"/>
    <property type="match status" value="3"/>
</dbReference>
<accession>A0A8H7Z788</accession>
<keyword evidence="7" id="KW-1133">Transmembrane helix</keyword>